<evidence type="ECO:0000313" key="2">
    <source>
        <dbReference type="Proteomes" id="UP000276133"/>
    </source>
</evidence>
<name>A0A3M7QKM4_BRAPC</name>
<accession>A0A3M7QKM4</accession>
<evidence type="ECO:0000313" key="1">
    <source>
        <dbReference type="EMBL" id="RNA11996.1"/>
    </source>
</evidence>
<dbReference type="OrthoDB" id="10002886at2759"/>
<protein>
    <submittedName>
        <fullName evidence="1">Uncharacterized protein</fullName>
    </submittedName>
</protein>
<dbReference type="EMBL" id="REGN01005790">
    <property type="protein sequence ID" value="RNA11996.1"/>
    <property type="molecule type" value="Genomic_DNA"/>
</dbReference>
<dbReference type="AlphaFoldDB" id="A0A3M7QKM4"/>
<proteinExistence type="predicted"/>
<sequence>KSNDLTLEKNTLKISEYNDKIRDKKFDYFLLNLLMVKHDLLSIKKSLTTQDDNSKFDLHRVLREKYFFLVQLIIESNNNELLIKFILIPLKDYLIDELKCDICPLKEKSHFLLNILRFIQHASFHNELTKLEFFKFLINNHETIEPYLTSKILDCLINKILKLDENKDEQLKCFDSFVVDSFGILLDIFNQEFRSFELRNLILECIEQLLNNLIVEKKNVYDIRKNFALPFFVNLATVLTSLIGGNKTMIPVFEAIYQRVLMFSPDQDNYLILKLFKSYMTKDFIISLVSLNGRDYSELSINDLSLINLIVGFYRNCFEQSNKHPSDRVLQFLSFECIHSFINLVYELYEDSFVKKNEILVDQNVILSQNSNRVFLDDKNEALIDTLSEEFANKIVDFSTKLSEEKSFNIGQEIKKFSINFIENTDENFLKKNSFKLLIATPKNTIDRSMLINRVLMYDECDFKEEPDCQEDIFKAWLEKIFFKMSPNSLQVDCLIKQIDCWWSISSEKNSNEPQLKYLILVKKILKCCWIYLVDVLIGFLEYSKFDRIETSLFSGSTDEILSEDASNDITYLKFAIKSNLDSLYKLIKMLTSIESLDKELDQIFFILIESNFYKISLVKSAEELSLNKIISLDFVLFASINLLLDTENSYLPRTAKSDKILWKYLMESFFFSLSLQANLEFSQNCVPKNSYKDTFTKYLLSKKQKLFSSVYSNLNEANEASCVSRTKSLDLNDNLTLSIKIDRIDLIDCIANKAYDCLFNKLFTKLTENKEFFFDHVWKLCLNMCLFSKRFLTDEPKLRTQHEYFSFNFLIIDKLEDLLTRLMANSELFIFFIDIWLSIYLTYFEKKLPKFSPVL</sequence>
<keyword evidence="2" id="KW-1185">Reference proteome</keyword>
<gene>
    <name evidence="1" type="ORF">BpHYR1_022537</name>
</gene>
<feature type="non-terminal residue" evidence="1">
    <location>
        <position position="1"/>
    </location>
</feature>
<reference evidence="1 2" key="1">
    <citation type="journal article" date="2018" name="Sci. Rep.">
        <title>Genomic signatures of local adaptation to the degree of environmental predictability in rotifers.</title>
        <authorList>
            <person name="Franch-Gras L."/>
            <person name="Hahn C."/>
            <person name="Garcia-Roger E.M."/>
            <person name="Carmona M.J."/>
            <person name="Serra M."/>
            <person name="Gomez A."/>
        </authorList>
    </citation>
    <scope>NUCLEOTIDE SEQUENCE [LARGE SCALE GENOMIC DNA]</scope>
    <source>
        <strain evidence="1">HYR1</strain>
    </source>
</reference>
<dbReference type="Proteomes" id="UP000276133">
    <property type="component" value="Unassembled WGS sequence"/>
</dbReference>
<comment type="caution">
    <text evidence="1">The sequence shown here is derived from an EMBL/GenBank/DDBJ whole genome shotgun (WGS) entry which is preliminary data.</text>
</comment>
<organism evidence="1 2">
    <name type="scientific">Brachionus plicatilis</name>
    <name type="common">Marine rotifer</name>
    <name type="synonym">Brachionus muelleri</name>
    <dbReference type="NCBI Taxonomy" id="10195"/>
    <lineage>
        <taxon>Eukaryota</taxon>
        <taxon>Metazoa</taxon>
        <taxon>Spiralia</taxon>
        <taxon>Gnathifera</taxon>
        <taxon>Rotifera</taxon>
        <taxon>Eurotatoria</taxon>
        <taxon>Monogononta</taxon>
        <taxon>Pseudotrocha</taxon>
        <taxon>Ploima</taxon>
        <taxon>Brachionidae</taxon>
        <taxon>Brachionus</taxon>
    </lineage>
</organism>